<gene>
    <name evidence="1" type="ordered locus">Mar181_0404</name>
</gene>
<dbReference type="eggNOG" id="COG4978">
    <property type="taxonomic scope" value="Bacteria"/>
</dbReference>
<dbReference type="STRING" id="491952.Mar181_0404"/>
<proteinExistence type="predicted"/>
<dbReference type="RefSeq" id="WP_013794946.1">
    <property type="nucleotide sequence ID" value="NC_015559.1"/>
</dbReference>
<dbReference type="KEGG" id="mpc:Mar181_0404"/>
<evidence type="ECO:0000313" key="1">
    <source>
        <dbReference type="EMBL" id="AEF53469.1"/>
    </source>
</evidence>
<evidence type="ECO:0008006" key="3">
    <source>
        <dbReference type="Google" id="ProtNLM"/>
    </source>
</evidence>
<dbReference type="EMBL" id="CP002771">
    <property type="protein sequence ID" value="AEF53469.1"/>
    <property type="molecule type" value="Genomic_DNA"/>
</dbReference>
<protein>
    <recommendedName>
        <fullName evidence="3">Transcription activator effector binding protein</fullName>
    </recommendedName>
</protein>
<dbReference type="InterPro" id="IPR011256">
    <property type="entry name" value="Reg_factor_effector_dom_sf"/>
</dbReference>
<dbReference type="AlphaFoldDB" id="F6CYE2"/>
<name>F6CYE2_MARPP</name>
<evidence type="ECO:0000313" key="2">
    <source>
        <dbReference type="Proteomes" id="UP000009230"/>
    </source>
</evidence>
<dbReference type="Gene3D" id="3.20.80.10">
    <property type="entry name" value="Regulatory factor, effector binding domain"/>
    <property type="match status" value="1"/>
</dbReference>
<organism evidence="1 2">
    <name type="scientific">Marinomonas posidonica (strain CECT 7376 / NCIMB 14433 / IVIA-Po-181)</name>
    <dbReference type="NCBI Taxonomy" id="491952"/>
    <lineage>
        <taxon>Bacteria</taxon>
        <taxon>Pseudomonadati</taxon>
        <taxon>Pseudomonadota</taxon>
        <taxon>Gammaproteobacteria</taxon>
        <taxon>Oceanospirillales</taxon>
        <taxon>Oceanospirillaceae</taxon>
        <taxon>Marinomonas</taxon>
    </lineage>
</organism>
<sequence>MILLLFALVCLGLLLTLYANAFKGRFFKRHHLLVDLDIETVNEHLQDLNSWTNWLPWLLFEKQAQIELEYANPLSPLPSCLVWRGDLIKQGSLSLEAARPNALYYHTLVAAPAFYPCDFHFNLDLTKQKHGTLISFQVTGELPFLKCWQQADYAIRADKDAELAMLLLNADLQTKVVQDADEMEPFEFLAQTRLDNLDAVTRPFTVNHQPMSQKMDQGFHDLMTTLGPENPPAGPSFALYRQVDLANHVFTGRLGIPVQNMAPCELCPERIVLPGNYLALRYTGRYQHLSVAWHVLYQFMRLRKLKPHRHREGIEIFEVGPAHAEQPKNYVTRICLPIKTLA</sequence>
<accession>F6CYE2</accession>
<dbReference type="HOGENOM" id="CLU_065770_1_0_6"/>
<keyword evidence="2" id="KW-1185">Reference proteome</keyword>
<reference evidence="1 2" key="1">
    <citation type="journal article" date="2012" name="Stand. Genomic Sci.">
        <title>Complete genome sequence of Marinomonas posidonica type strain (IVIA-Po-181(T)).</title>
        <authorList>
            <person name="Lucas-Elio P."/>
            <person name="Goodwin L."/>
            <person name="Woyke T."/>
            <person name="Pitluck S."/>
            <person name="Nolan M."/>
            <person name="Kyrpides N.C."/>
            <person name="Detter J.C."/>
            <person name="Copeland A."/>
            <person name="Lu M."/>
            <person name="Bruce D."/>
            <person name="Detter C."/>
            <person name="Tapia R."/>
            <person name="Han S."/>
            <person name="Land M.L."/>
            <person name="Ivanova N."/>
            <person name="Mikhailova N."/>
            <person name="Johnston A.W."/>
            <person name="Sanchez-Amat A."/>
        </authorList>
    </citation>
    <scope>NUCLEOTIDE SEQUENCE [LARGE SCALE GENOMIC DNA]</scope>
    <source>
        <strain evidence="2">CECT 7376 / NCIMB 14433 / IVIA-Po-181</strain>
    </source>
</reference>
<dbReference type="Proteomes" id="UP000009230">
    <property type="component" value="Chromosome"/>
</dbReference>
<dbReference type="OrthoDB" id="9807923at2"/>
<dbReference type="SUPFAM" id="SSF55136">
    <property type="entry name" value="Probable bacterial effector-binding domain"/>
    <property type="match status" value="1"/>
</dbReference>